<evidence type="ECO:0000256" key="3">
    <source>
        <dbReference type="PIRSR" id="PIRSR606225-1"/>
    </source>
</evidence>
<dbReference type="GO" id="GO:0003723">
    <property type="term" value="F:RNA binding"/>
    <property type="evidence" value="ECO:0007669"/>
    <property type="project" value="InterPro"/>
</dbReference>
<dbReference type="NCBIfam" id="TIGR00005">
    <property type="entry name" value="rluA_subfam"/>
    <property type="match status" value="1"/>
</dbReference>
<evidence type="ECO:0000256" key="2">
    <source>
        <dbReference type="ARBA" id="ARBA00010876"/>
    </source>
</evidence>
<dbReference type="Gene3D" id="3.30.2350.10">
    <property type="entry name" value="Pseudouridine synthase"/>
    <property type="match status" value="1"/>
</dbReference>
<dbReference type="STRING" id="402384.HM131_16535"/>
<evidence type="ECO:0000313" key="6">
    <source>
        <dbReference type="EMBL" id="ARI78344.1"/>
    </source>
</evidence>
<evidence type="ECO:0000256" key="4">
    <source>
        <dbReference type="RuleBase" id="RU362028"/>
    </source>
</evidence>
<dbReference type="GO" id="GO:0140098">
    <property type="term" value="F:catalytic activity, acting on RNA"/>
    <property type="evidence" value="ECO:0007669"/>
    <property type="project" value="UniProtKB-ARBA"/>
</dbReference>
<accession>A0A1W5ZYK6</accession>
<evidence type="ECO:0000259" key="5">
    <source>
        <dbReference type="Pfam" id="PF00849"/>
    </source>
</evidence>
<dbReference type="PANTHER" id="PTHR21600:SF71">
    <property type="entry name" value="PSEUDOURIDINE SYNTHASE"/>
    <property type="match status" value="1"/>
</dbReference>
<dbReference type="InterPro" id="IPR020103">
    <property type="entry name" value="PsdUridine_synth_cat_dom_sf"/>
</dbReference>
<feature type="active site" evidence="3">
    <location>
        <position position="141"/>
    </location>
</feature>
<dbReference type="GO" id="GO:0000455">
    <property type="term" value="P:enzyme-directed rRNA pseudouridine synthesis"/>
    <property type="evidence" value="ECO:0007669"/>
    <property type="project" value="TreeGrafter"/>
</dbReference>
<dbReference type="PROSITE" id="PS01129">
    <property type="entry name" value="PSI_RLU"/>
    <property type="match status" value="1"/>
</dbReference>
<dbReference type="KEGG" id="hmn:HM131_16535"/>
<dbReference type="RefSeq" id="WP_085030803.1">
    <property type="nucleotide sequence ID" value="NZ_CP020772.1"/>
</dbReference>
<keyword evidence="4" id="KW-0413">Isomerase</keyword>
<dbReference type="SUPFAM" id="SSF55120">
    <property type="entry name" value="Pseudouridine synthase"/>
    <property type="match status" value="1"/>
</dbReference>
<organism evidence="6 7">
    <name type="scientific">Halobacillus mangrovi</name>
    <dbReference type="NCBI Taxonomy" id="402384"/>
    <lineage>
        <taxon>Bacteria</taxon>
        <taxon>Bacillati</taxon>
        <taxon>Bacillota</taxon>
        <taxon>Bacilli</taxon>
        <taxon>Bacillales</taxon>
        <taxon>Bacillaceae</taxon>
        <taxon>Halobacillus</taxon>
    </lineage>
</organism>
<dbReference type="InterPro" id="IPR006224">
    <property type="entry name" value="PsdUridine_synth_RluA-like_CS"/>
</dbReference>
<sequence length="310" mass="35587">METKREGEWLKVEVPSKWDGYSVYKIMKKEWHVPRKLMHRFRSNRELTINHKDVHWKDTKVRTGDTLHIRLFKPLPLEVSPSPMDIDVIYEDDHLLVVNKPSGVFTHPNTPFETDTLVNGVAAYFEENMIYSTPKYVHRLDRDTSGAILFAKHDLAIAMLGKELQKRTIKRTYLAWAHGIIQPGEGIITAPIGKDLTHPVRRCVSSEGQYAETHYKVLEYDKESNASLLSLQLQTGRTHQIRVHLSHKGHPLVGDEMYGGEGRIDFKQALHAAVLTFQHPFTEKIIKCFALPPANSPLFSERHLELLGET</sequence>
<dbReference type="Proteomes" id="UP000192527">
    <property type="component" value="Chromosome"/>
</dbReference>
<dbReference type="EC" id="5.4.99.-" evidence="4"/>
<keyword evidence="7" id="KW-1185">Reference proteome</keyword>
<comment type="similarity">
    <text evidence="2 4">Belongs to the pseudouridine synthase RluA family.</text>
</comment>
<reference evidence="6 7" key="1">
    <citation type="submission" date="2017-04" db="EMBL/GenBank/DDBJ databases">
        <title>The whole genome sequencing and assembly of Halobacillus mangrovi strain.</title>
        <authorList>
            <person name="Lee S.-J."/>
            <person name="Park M.-K."/>
            <person name="Kim J.-Y."/>
            <person name="Lee Y.-J."/>
            <person name="Yi H."/>
            <person name="Bahn Y.-S."/>
            <person name="Kim J.F."/>
            <person name="Lee D.-W."/>
        </authorList>
    </citation>
    <scope>NUCLEOTIDE SEQUENCE [LARGE SCALE GENOMIC DNA]</scope>
    <source>
        <strain evidence="6 7">KTB 131</strain>
    </source>
</reference>
<name>A0A1W5ZYK6_9BACI</name>
<proteinExistence type="inferred from homology"/>
<comment type="function">
    <text evidence="4">Responsible for synthesis of pseudouridine from uracil.</text>
</comment>
<protein>
    <recommendedName>
        <fullName evidence="4">Pseudouridine synthase</fullName>
        <ecNumber evidence="4">5.4.99.-</ecNumber>
    </recommendedName>
</protein>
<gene>
    <name evidence="6" type="ORF">HM131_16535</name>
</gene>
<feature type="domain" description="Pseudouridine synthase RsuA/RluA-like" evidence="5">
    <location>
        <begin position="94"/>
        <end position="247"/>
    </location>
</feature>
<dbReference type="PANTHER" id="PTHR21600">
    <property type="entry name" value="MITOCHONDRIAL RNA PSEUDOURIDINE SYNTHASE"/>
    <property type="match status" value="1"/>
</dbReference>
<dbReference type="CDD" id="cd02869">
    <property type="entry name" value="PseudoU_synth_RluA_like"/>
    <property type="match status" value="1"/>
</dbReference>
<dbReference type="InterPro" id="IPR006145">
    <property type="entry name" value="PsdUridine_synth_RsuA/RluA"/>
</dbReference>
<dbReference type="Pfam" id="PF00849">
    <property type="entry name" value="PseudoU_synth_2"/>
    <property type="match status" value="1"/>
</dbReference>
<dbReference type="InterPro" id="IPR050188">
    <property type="entry name" value="RluA_PseudoU_synthase"/>
</dbReference>
<dbReference type="InterPro" id="IPR006225">
    <property type="entry name" value="PsdUridine_synth_RluC/D"/>
</dbReference>
<dbReference type="OrthoDB" id="9807829at2"/>
<evidence type="ECO:0000313" key="7">
    <source>
        <dbReference type="Proteomes" id="UP000192527"/>
    </source>
</evidence>
<comment type="catalytic activity">
    <reaction evidence="1 4">
        <text>a uridine in RNA = a pseudouridine in RNA</text>
        <dbReference type="Rhea" id="RHEA:48348"/>
        <dbReference type="Rhea" id="RHEA-COMP:12068"/>
        <dbReference type="Rhea" id="RHEA-COMP:12069"/>
        <dbReference type="ChEBI" id="CHEBI:65314"/>
        <dbReference type="ChEBI" id="CHEBI:65315"/>
    </reaction>
</comment>
<evidence type="ECO:0000256" key="1">
    <source>
        <dbReference type="ARBA" id="ARBA00000073"/>
    </source>
</evidence>
<dbReference type="AlphaFoldDB" id="A0A1W5ZYK6"/>
<dbReference type="GO" id="GO:0009982">
    <property type="term" value="F:pseudouridine synthase activity"/>
    <property type="evidence" value="ECO:0007669"/>
    <property type="project" value="InterPro"/>
</dbReference>
<dbReference type="EMBL" id="CP020772">
    <property type="protein sequence ID" value="ARI78344.1"/>
    <property type="molecule type" value="Genomic_DNA"/>
</dbReference>